<accession>A0ABQ3F0K0</accession>
<evidence type="ECO:0000313" key="1">
    <source>
        <dbReference type="EMBL" id="GHB67592.1"/>
    </source>
</evidence>
<name>A0ABQ3F0K0_9ACTN</name>
<gene>
    <name evidence="1" type="ORF">GCM10010347_42110</name>
</gene>
<dbReference type="Proteomes" id="UP000642673">
    <property type="component" value="Unassembled WGS sequence"/>
</dbReference>
<dbReference type="RefSeq" id="WP_190185913.1">
    <property type="nucleotide sequence ID" value="NZ_BMVP01000008.1"/>
</dbReference>
<comment type="caution">
    <text evidence="1">The sequence shown here is derived from an EMBL/GenBank/DDBJ whole genome shotgun (WGS) entry which is preliminary data.</text>
</comment>
<dbReference type="EMBL" id="BMVP01000008">
    <property type="protein sequence ID" value="GHB67592.1"/>
    <property type="molecule type" value="Genomic_DNA"/>
</dbReference>
<sequence length="73" mass="7726">MAAAVDLLDQWFAFFGVLERLDDDPLDASVCDLPGDAGPPPATWEPGPGPRDGWACQVLRSGPMPPVSSTVFV</sequence>
<evidence type="ECO:0000313" key="2">
    <source>
        <dbReference type="Proteomes" id="UP000642673"/>
    </source>
</evidence>
<reference evidence="2" key="1">
    <citation type="journal article" date="2019" name="Int. J. Syst. Evol. Microbiol.">
        <title>The Global Catalogue of Microorganisms (GCM) 10K type strain sequencing project: providing services to taxonomists for standard genome sequencing and annotation.</title>
        <authorList>
            <consortium name="The Broad Institute Genomics Platform"/>
            <consortium name="The Broad Institute Genome Sequencing Center for Infectious Disease"/>
            <person name="Wu L."/>
            <person name="Ma J."/>
        </authorList>
    </citation>
    <scope>NUCLEOTIDE SEQUENCE [LARGE SCALE GENOMIC DNA]</scope>
    <source>
        <strain evidence="2">JCM 4738</strain>
    </source>
</reference>
<organism evidence="1 2">
    <name type="scientific">Streptomyces cirratus</name>
    <dbReference type="NCBI Taxonomy" id="68187"/>
    <lineage>
        <taxon>Bacteria</taxon>
        <taxon>Bacillati</taxon>
        <taxon>Actinomycetota</taxon>
        <taxon>Actinomycetes</taxon>
        <taxon>Kitasatosporales</taxon>
        <taxon>Streptomycetaceae</taxon>
        <taxon>Streptomyces</taxon>
    </lineage>
</organism>
<keyword evidence="2" id="KW-1185">Reference proteome</keyword>
<protein>
    <submittedName>
        <fullName evidence="1">Uncharacterized protein</fullName>
    </submittedName>
</protein>
<proteinExistence type="predicted"/>